<reference evidence="1" key="1">
    <citation type="submission" date="2023-10" db="EMBL/GenBank/DDBJ databases">
        <title>Genome assembly of Pristionchus species.</title>
        <authorList>
            <person name="Yoshida K."/>
            <person name="Sommer R.J."/>
        </authorList>
    </citation>
    <scope>NUCLEOTIDE SEQUENCE</scope>
    <source>
        <strain evidence="1">RS5133</strain>
    </source>
</reference>
<dbReference type="Proteomes" id="UP001432322">
    <property type="component" value="Unassembled WGS sequence"/>
</dbReference>
<dbReference type="PANTHER" id="PTHR31024:SF3">
    <property type="entry name" value="C-TYPE LECTIN-RELATED"/>
    <property type="match status" value="1"/>
</dbReference>
<evidence type="ECO:0000313" key="2">
    <source>
        <dbReference type="Proteomes" id="UP001432322"/>
    </source>
</evidence>
<comment type="caution">
    <text evidence="1">The sequence shown here is derived from an EMBL/GenBank/DDBJ whole genome shotgun (WGS) entry which is preliminary data.</text>
</comment>
<evidence type="ECO:0000313" key="1">
    <source>
        <dbReference type="EMBL" id="GMT17936.1"/>
    </source>
</evidence>
<name>A0AAV5VEZ5_9BILA</name>
<dbReference type="PANTHER" id="PTHR31024">
    <property type="entry name" value="C-TYPE LECTIN"/>
    <property type="match status" value="1"/>
</dbReference>
<dbReference type="AlphaFoldDB" id="A0AAV5VEZ5"/>
<accession>A0AAV5VEZ5</accession>
<feature type="non-terminal residue" evidence="1">
    <location>
        <position position="1"/>
    </location>
</feature>
<gene>
    <name evidence="1" type="ORF">PFISCL1PPCAC_9233</name>
</gene>
<sequence>VATLLLTMQAVHGFVYSCNEVKDRLVNRDKQWSTTHACVSLADGYYAFDDLDKIILLIEDIWSPPVSVSLAAVAASPGGCIKVLDWGGSFRIVADPTVSLRCDKELALIFSSPHLPYLIPVGTKETGQSVSSGFNRDLVFVNPRGGILMEVGSCDGDGDVTLFTGAGMDIDEHRFPMKTWR</sequence>
<keyword evidence="2" id="KW-1185">Reference proteome</keyword>
<dbReference type="EMBL" id="BTSY01000003">
    <property type="protein sequence ID" value="GMT17936.1"/>
    <property type="molecule type" value="Genomic_DNA"/>
</dbReference>
<protein>
    <submittedName>
        <fullName evidence="1">Uncharacterized protein</fullName>
    </submittedName>
</protein>
<proteinExistence type="predicted"/>
<organism evidence="1 2">
    <name type="scientific">Pristionchus fissidentatus</name>
    <dbReference type="NCBI Taxonomy" id="1538716"/>
    <lineage>
        <taxon>Eukaryota</taxon>
        <taxon>Metazoa</taxon>
        <taxon>Ecdysozoa</taxon>
        <taxon>Nematoda</taxon>
        <taxon>Chromadorea</taxon>
        <taxon>Rhabditida</taxon>
        <taxon>Rhabditina</taxon>
        <taxon>Diplogasteromorpha</taxon>
        <taxon>Diplogasteroidea</taxon>
        <taxon>Neodiplogasteridae</taxon>
        <taxon>Pristionchus</taxon>
    </lineage>
</organism>